<proteinExistence type="inferred from homology"/>
<organism evidence="10 11">
    <name type="scientific">Sinosporangium siamense</name>
    <dbReference type="NCBI Taxonomy" id="1367973"/>
    <lineage>
        <taxon>Bacteria</taxon>
        <taxon>Bacillati</taxon>
        <taxon>Actinomycetota</taxon>
        <taxon>Actinomycetes</taxon>
        <taxon>Streptosporangiales</taxon>
        <taxon>Streptosporangiaceae</taxon>
        <taxon>Sinosporangium</taxon>
    </lineage>
</organism>
<evidence type="ECO:0000256" key="1">
    <source>
        <dbReference type="ARBA" id="ARBA00004651"/>
    </source>
</evidence>
<dbReference type="PANTHER" id="PTHR42703">
    <property type="entry name" value="NADH DEHYDROGENASE"/>
    <property type="match status" value="1"/>
</dbReference>
<dbReference type="InterPro" id="IPR001750">
    <property type="entry name" value="ND/Mrp_TM"/>
</dbReference>
<evidence type="ECO:0000256" key="2">
    <source>
        <dbReference type="ARBA" id="ARBA00005346"/>
    </source>
</evidence>
<evidence type="ECO:0000256" key="8">
    <source>
        <dbReference type="SAM" id="Phobius"/>
    </source>
</evidence>
<dbReference type="InterPro" id="IPR050586">
    <property type="entry name" value="CPA3_Na-H_Antiporter_D"/>
</dbReference>
<dbReference type="PRINTS" id="PR01434">
    <property type="entry name" value="NADHDHGNASE5"/>
</dbReference>
<feature type="domain" description="NADH:quinone oxidoreductase/Mrp antiporter transmembrane" evidence="9">
    <location>
        <begin position="131"/>
        <end position="421"/>
    </location>
</feature>
<feature type="transmembrane region" description="Helical" evidence="8">
    <location>
        <begin position="269"/>
        <end position="295"/>
    </location>
</feature>
<reference evidence="10" key="1">
    <citation type="submission" date="2021-01" db="EMBL/GenBank/DDBJ databases">
        <title>Whole genome shotgun sequence of Sinosporangium siamense NBRC 109515.</title>
        <authorList>
            <person name="Komaki H."/>
            <person name="Tamura T."/>
        </authorList>
    </citation>
    <scope>NUCLEOTIDE SEQUENCE</scope>
    <source>
        <strain evidence="10">NBRC 109515</strain>
    </source>
</reference>
<dbReference type="PANTHER" id="PTHR42703:SF1">
    <property type="entry name" value="NA(+)_H(+) ANTIPORTER SUBUNIT D1"/>
    <property type="match status" value="1"/>
</dbReference>
<feature type="transmembrane region" description="Helical" evidence="8">
    <location>
        <begin position="302"/>
        <end position="323"/>
    </location>
</feature>
<feature type="transmembrane region" description="Helical" evidence="8">
    <location>
        <begin position="329"/>
        <end position="351"/>
    </location>
</feature>
<feature type="transmembrane region" description="Helical" evidence="8">
    <location>
        <begin position="165"/>
        <end position="186"/>
    </location>
</feature>
<evidence type="ECO:0000259" key="9">
    <source>
        <dbReference type="Pfam" id="PF00361"/>
    </source>
</evidence>
<accession>A0A919RIJ8</accession>
<dbReference type="EMBL" id="BOOW01000030">
    <property type="protein sequence ID" value="GII94521.1"/>
    <property type="molecule type" value="Genomic_DNA"/>
</dbReference>
<keyword evidence="6 8" id="KW-0472">Membrane</keyword>
<feature type="transmembrane region" description="Helical" evidence="8">
    <location>
        <begin position="209"/>
        <end position="228"/>
    </location>
</feature>
<keyword evidence="11" id="KW-1185">Reference proteome</keyword>
<keyword evidence="5 8" id="KW-1133">Transmembrane helix</keyword>
<evidence type="ECO:0000256" key="5">
    <source>
        <dbReference type="ARBA" id="ARBA00022989"/>
    </source>
</evidence>
<feature type="transmembrane region" description="Helical" evidence="8">
    <location>
        <begin position="464"/>
        <end position="486"/>
    </location>
</feature>
<keyword evidence="4 7" id="KW-0812">Transmembrane</keyword>
<comment type="similarity">
    <text evidence="2">Belongs to the CPA3 antiporters (TC 2.A.63) subunit D family.</text>
</comment>
<protein>
    <recommendedName>
        <fullName evidence="9">NADH:quinone oxidoreductase/Mrp antiporter transmembrane domain-containing protein</fullName>
    </recommendedName>
</protein>
<feature type="transmembrane region" description="Helical" evidence="8">
    <location>
        <begin position="240"/>
        <end position="263"/>
    </location>
</feature>
<feature type="transmembrane region" description="Helical" evidence="8">
    <location>
        <begin position="6"/>
        <end position="26"/>
    </location>
</feature>
<dbReference type="Proteomes" id="UP000606172">
    <property type="component" value="Unassembled WGS sequence"/>
</dbReference>
<dbReference type="GO" id="GO:0005886">
    <property type="term" value="C:plasma membrane"/>
    <property type="evidence" value="ECO:0007669"/>
    <property type="project" value="UniProtKB-SubCell"/>
</dbReference>
<feature type="transmembrane region" description="Helical" evidence="8">
    <location>
        <begin position="522"/>
        <end position="542"/>
    </location>
</feature>
<keyword evidence="3" id="KW-1003">Cell membrane</keyword>
<evidence type="ECO:0000313" key="11">
    <source>
        <dbReference type="Proteomes" id="UP000606172"/>
    </source>
</evidence>
<sequence length="585" mass="60708">MLSAVELALAVPFVTAMVLAAAGRWLPRVVVDAVAMAAALTVIGLLGVVLWRAVRHGTVVVWLGGWGPHGGISNGIPLVADPFAAGLALVVAVLTVAALMFSWRYFTEVQAIFHVLMLMFLGAMCAFALTGDVFDAFVFFELMSTVAYVLTGYRAEEARTVHGALNFGVVNSIGAYLTLTGIALMYGRTGELGFAAIGERVRAAGEPDAGLLVAFTLLCTGFLVKAAAVPFHFWLADAHAVAPTPVCVLFSGIMVELGVYAVARAHWTILGGTADAVLAGFGAVTMLLGGVMCVLQPHIKRLLAYSTISHVGLLLTCVALMRADALTGAAFYLLGHAGVKSALFIGAGMLLNRFQTVDETELHGRARGMRVTSCLFLLGGLGLAGLPPGGMWLGKVLAERAAEPYGWWWFTVLGLLAAGLTGGAVLRVWLRVFHGAGAAPTRHPVEHEDAETAEPTPRKPLPMLVPGVLLLGGGLLTVVLPASAVAGGAEVFTTGYTEAVLYGEASVAPAGRPPSPWTFSGVASGLAGIVAALAVAALGVWGGRLPQPARLGTVLRGLHSGHVGDYIAWVLAGIALFAVLTVVTR</sequence>
<comment type="subcellular location">
    <subcellularLocation>
        <location evidence="1">Cell membrane</location>
        <topology evidence="1">Multi-pass membrane protein</topology>
    </subcellularLocation>
    <subcellularLocation>
        <location evidence="7">Membrane</location>
        <topology evidence="7">Multi-pass membrane protein</topology>
    </subcellularLocation>
</comment>
<evidence type="ECO:0000313" key="10">
    <source>
        <dbReference type="EMBL" id="GII94521.1"/>
    </source>
</evidence>
<feature type="transmembrane region" description="Helical" evidence="8">
    <location>
        <begin position="83"/>
        <end position="104"/>
    </location>
</feature>
<feature type="transmembrane region" description="Helical" evidence="8">
    <location>
        <begin position="33"/>
        <end position="54"/>
    </location>
</feature>
<gene>
    <name evidence="10" type="ORF">Ssi02_47520</name>
</gene>
<feature type="transmembrane region" description="Helical" evidence="8">
    <location>
        <begin position="371"/>
        <end position="394"/>
    </location>
</feature>
<dbReference type="AlphaFoldDB" id="A0A919RIJ8"/>
<dbReference type="Pfam" id="PF00361">
    <property type="entry name" value="Proton_antipo_M"/>
    <property type="match status" value="1"/>
</dbReference>
<evidence type="ECO:0000256" key="4">
    <source>
        <dbReference type="ARBA" id="ARBA00022692"/>
    </source>
</evidence>
<feature type="transmembrane region" description="Helical" evidence="8">
    <location>
        <begin position="111"/>
        <end position="130"/>
    </location>
</feature>
<feature type="transmembrane region" description="Helical" evidence="8">
    <location>
        <begin position="563"/>
        <end position="583"/>
    </location>
</feature>
<dbReference type="RefSeq" id="WP_204029077.1">
    <property type="nucleotide sequence ID" value="NZ_BOOW01000030.1"/>
</dbReference>
<evidence type="ECO:0000256" key="6">
    <source>
        <dbReference type="ARBA" id="ARBA00023136"/>
    </source>
</evidence>
<feature type="transmembrane region" description="Helical" evidence="8">
    <location>
        <begin position="136"/>
        <end position="153"/>
    </location>
</feature>
<evidence type="ECO:0000256" key="3">
    <source>
        <dbReference type="ARBA" id="ARBA00022475"/>
    </source>
</evidence>
<comment type="caution">
    <text evidence="10">The sequence shown here is derived from an EMBL/GenBank/DDBJ whole genome shotgun (WGS) entry which is preliminary data.</text>
</comment>
<evidence type="ECO:0000256" key="7">
    <source>
        <dbReference type="RuleBase" id="RU000320"/>
    </source>
</evidence>
<name>A0A919RIJ8_9ACTN</name>
<feature type="transmembrane region" description="Helical" evidence="8">
    <location>
        <begin position="406"/>
        <end position="430"/>
    </location>
</feature>